<gene>
    <name evidence="11" type="primary">LOC101889608</name>
</gene>
<reference evidence="11" key="1">
    <citation type="submission" date="2025-08" db="UniProtKB">
        <authorList>
            <consortium name="RefSeq"/>
        </authorList>
    </citation>
    <scope>IDENTIFICATION</scope>
    <source>
        <strain evidence="11">Aabys</strain>
        <tissue evidence="11">Whole body</tissue>
    </source>
</reference>
<dbReference type="PANTHER" id="PTHR42643">
    <property type="entry name" value="IONOTROPIC RECEPTOR 20A-RELATED"/>
    <property type="match status" value="1"/>
</dbReference>
<dbReference type="OrthoDB" id="7852744at2759"/>
<evidence type="ECO:0000256" key="9">
    <source>
        <dbReference type="SAM" id="SignalP"/>
    </source>
</evidence>
<evidence type="ECO:0000256" key="5">
    <source>
        <dbReference type="ARBA" id="ARBA00023136"/>
    </source>
</evidence>
<dbReference type="GeneID" id="101889608"/>
<dbReference type="InterPro" id="IPR052192">
    <property type="entry name" value="Insect_Ionotropic_Sensory_Rcpt"/>
</dbReference>
<keyword evidence="9" id="KW-0732">Signal</keyword>
<evidence type="ECO:0000256" key="6">
    <source>
        <dbReference type="ARBA" id="ARBA00023170"/>
    </source>
</evidence>
<dbReference type="PANTHER" id="PTHR42643:SF41">
    <property type="entry name" value="IONOTROPIC RECEPTOR 20A-RELATED"/>
    <property type="match status" value="1"/>
</dbReference>
<evidence type="ECO:0000256" key="2">
    <source>
        <dbReference type="ARBA" id="ARBA00022475"/>
    </source>
</evidence>
<evidence type="ECO:0000313" key="11">
    <source>
        <dbReference type="RefSeq" id="XP_005190130.2"/>
    </source>
</evidence>
<evidence type="ECO:0000256" key="8">
    <source>
        <dbReference type="SAM" id="Phobius"/>
    </source>
</evidence>
<feature type="signal peptide" evidence="9">
    <location>
        <begin position="1"/>
        <end position="20"/>
    </location>
</feature>
<dbReference type="Proteomes" id="UP001652621">
    <property type="component" value="Unplaced"/>
</dbReference>
<evidence type="ECO:0000256" key="3">
    <source>
        <dbReference type="ARBA" id="ARBA00022692"/>
    </source>
</evidence>
<keyword evidence="7" id="KW-0325">Glycoprotein</keyword>
<feature type="chain" id="PRO_5047041861" evidence="9">
    <location>
        <begin position="21"/>
        <end position="594"/>
    </location>
</feature>
<keyword evidence="6" id="KW-0675">Receptor</keyword>
<name>A0A9J7D281_MUSDO</name>
<evidence type="ECO:0000256" key="7">
    <source>
        <dbReference type="ARBA" id="ARBA00023180"/>
    </source>
</evidence>
<keyword evidence="3 8" id="KW-0812">Transmembrane</keyword>
<keyword evidence="4 8" id="KW-1133">Transmembrane helix</keyword>
<keyword evidence="5 8" id="KW-0472">Membrane</keyword>
<protein>
    <submittedName>
        <fullName evidence="11">Uncharacterized protein LOC101889608</fullName>
    </submittedName>
</protein>
<evidence type="ECO:0000256" key="1">
    <source>
        <dbReference type="ARBA" id="ARBA00004651"/>
    </source>
</evidence>
<organism evidence="10 11">
    <name type="scientific">Musca domestica</name>
    <name type="common">House fly</name>
    <dbReference type="NCBI Taxonomy" id="7370"/>
    <lineage>
        <taxon>Eukaryota</taxon>
        <taxon>Metazoa</taxon>
        <taxon>Ecdysozoa</taxon>
        <taxon>Arthropoda</taxon>
        <taxon>Hexapoda</taxon>
        <taxon>Insecta</taxon>
        <taxon>Pterygota</taxon>
        <taxon>Neoptera</taxon>
        <taxon>Endopterygota</taxon>
        <taxon>Diptera</taxon>
        <taxon>Brachycera</taxon>
        <taxon>Muscomorpha</taxon>
        <taxon>Muscoidea</taxon>
        <taxon>Muscidae</taxon>
        <taxon>Musca</taxon>
    </lineage>
</organism>
<feature type="transmembrane region" description="Helical" evidence="8">
    <location>
        <begin position="559"/>
        <end position="583"/>
    </location>
</feature>
<keyword evidence="10" id="KW-1185">Reference proteome</keyword>
<proteinExistence type="predicted"/>
<comment type="subcellular location">
    <subcellularLocation>
        <location evidence="1">Cell membrane</location>
        <topology evidence="1">Multi-pass membrane protein</topology>
    </subcellularLocation>
</comment>
<sequence>MQQRQIEISLLTVLFIHVLAVSLEVENLENFDLKIFLQQIYAEKEFETLLVIADRESFKVNRVWWKVVQEIPLPKVLVTYGAAYEFVRSFNSEIFVIFLFKGELKEQLMATGAEVLNFMRQTRILVLVEEGDRGFQLELLKLCELYKMTNVLLKGVAAKNETIQQLKPYPRYQWSQWRGPPYYPQHWRNLENKTVIYFTDTTMTLSFPYEDGQGGVRLNGYIARLVLLFGEVFHGHMQMYASHEVAARTSLTQVNQMAEDNLIDIPMTLSHYNDGKWLYKSAVYDFLEGLVMIPTAQALSTTEVYGVLLNRYFFGCVLICTLLFALFQSLVDYCLDHSFQAVDLVLNYRFFSGILGQSFTPKDSPWRSLKLLYFLVFVAGLNISTQFSATMNTLITSPPNHAQIQSFEDLKHSSLKILAITSDIEAIEDAADAIRDSLLLTDSIAFYEENRNNFNTSMGYFLVSLSWKVLRRKQQYFSHNIFNVYPKMTLFRMPCALQLQKHSQYKEPLDHLINRVHEVGLPAYWYANTFGDMLRTKRVTISSPPVSAEARAFEVKDLFWAWIIVVGGEVLGSVVFFAELLFYRLHKKTSIDLK</sequence>
<evidence type="ECO:0000256" key="4">
    <source>
        <dbReference type="ARBA" id="ARBA00022989"/>
    </source>
</evidence>
<dbReference type="eggNOG" id="ENOG502T8SD">
    <property type="taxonomic scope" value="Eukaryota"/>
</dbReference>
<accession>A0A9J7D281</accession>
<dbReference type="VEuPathDB" id="VectorBase:MDOA002571"/>
<evidence type="ECO:0000313" key="10">
    <source>
        <dbReference type="Proteomes" id="UP001652621"/>
    </source>
</evidence>
<keyword evidence="2" id="KW-1003">Cell membrane</keyword>
<dbReference type="VEuPathDB" id="VectorBase:MDOMA2_009722"/>
<dbReference type="RefSeq" id="XP_005190130.2">
    <property type="nucleotide sequence ID" value="XM_005190073.2"/>
</dbReference>